<dbReference type="VEuPathDB" id="MicrosporidiaDB:CWI36_0123p0030"/>
<evidence type="ECO:0000313" key="1">
    <source>
        <dbReference type="EMBL" id="TBU09349.1"/>
    </source>
</evidence>
<sequence>MIINIHEEAAKKKEIWIKVQNYIVVIFRDKLILEKISLILHKSKTKLSVILSAIYYFKKVRGRYALYLKRLDNLVTCNVTKYLVGKKRQVALQATENDFNLFVISIIIACKHLLDTVYTNYCWAEVSGIPISNLNAYERTILDILDYRTHIPNQSFYNIVDEFEKITGNVTIDRTSPTKKTSTLKCVLSCITTKLTCINF</sequence>
<protein>
    <recommendedName>
        <fullName evidence="3">Cyclin</fullName>
    </recommendedName>
</protein>
<evidence type="ECO:0000313" key="2">
    <source>
        <dbReference type="Proteomes" id="UP000293045"/>
    </source>
</evidence>
<dbReference type="AlphaFoldDB" id="A0A4Q9LLY7"/>
<dbReference type="InterPro" id="IPR013922">
    <property type="entry name" value="Cyclin_PHO80-like"/>
</dbReference>
<gene>
    <name evidence="1" type="ORF">CWI39_0081p0030</name>
</gene>
<organism evidence="1 2">
    <name type="scientific">Hamiltosporidium magnivora</name>
    <dbReference type="NCBI Taxonomy" id="148818"/>
    <lineage>
        <taxon>Eukaryota</taxon>
        <taxon>Fungi</taxon>
        <taxon>Fungi incertae sedis</taxon>
        <taxon>Microsporidia</taxon>
        <taxon>Dubosqiidae</taxon>
        <taxon>Hamiltosporidium</taxon>
    </lineage>
</organism>
<reference evidence="1 2" key="1">
    <citation type="submission" date="2017-12" db="EMBL/GenBank/DDBJ databases">
        <authorList>
            <person name="Pombert J.-F."/>
            <person name="Haag K.L."/>
            <person name="Ebert D."/>
        </authorList>
    </citation>
    <scope>NUCLEOTIDE SEQUENCE [LARGE SCALE GENOMIC DNA]</scope>
    <source>
        <strain evidence="1">IL-BN-2</strain>
    </source>
</reference>
<dbReference type="PANTHER" id="PTHR15615">
    <property type="match status" value="1"/>
</dbReference>
<name>A0A4Q9LLY7_9MICR</name>
<dbReference type="CDD" id="cd20557">
    <property type="entry name" value="CYCLIN_ScPCL1-like"/>
    <property type="match status" value="1"/>
</dbReference>
<proteinExistence type="predicted"/>
<dbReference type="Proteomes" id="UP000293045">
    <property type="component" value="Unassembled WGS sequence"/>
</dbReference>
<dbReference type="GO" id="GO:0019901">
    <property type="term" value="F:protein kinase binding"/>
    <property type="evidence" value="ECO:0007669"/>
    <property type="project" value="InterPro"/>
</dbReference>
<dbReference type="Pfam" id="PF08613">
    <property type="entry name" value="Cyclin"/>
    <property type="match status" value="1"/>
</dbReference>
<dbReference type="GO" id="GO:0005634">
    <property type="term" value="C:nucleus"/>
    <property type="evidence" value="ECO:0007669"/>
    <property type="project" value="TreeGrafter"/>
</dbReference>
<dbReference type="PANTHER" id="PTHR15615:SF27">
    <property type="entry name" value="PHO85 CYCLIN CLG1"/>
    <property type="match status" value="1"/>
</dbReference>
<evidence type="ECO:0008006" key="3">
    <source>
        <dbReference type="Google" id="ProtNLM"/>
    </source>
</evidence>
<dbReference type="GO" id="GO:0000307">
    <property type="term" value="C:cyclin-dependent protein kinase holoenzyme complex"/>
    <property type="evidence" value="ECO:0007669"/>
    <property type="project" value="TreeGrafter"/>
</dbReference>
<dbReference type="GO" id="GO:0016538">
    <property type="term" value="F:cyclin-dependent protein serine/threonine kinase regulator activity"/>
    <property type="evidence" value="ECO:0007669"/>
    <property type="project" value="TreeGrafter"/>
</dbReference>
<accession>A0A4Q9LLY7</accession>
<dbReference type="VEuPathDB" id="MicrosporidiaDB:CWI39_0081p0030"/>
<dbReference type="Gene3D" id="1.10.472.10">
    <property type="entry name" value="Cyclin-like"/>
    <property type="match status" value="1"/>
</dbReference>
<dbReference type="EMBL" id="PIXR01000081">
    <property type="protein sequence ID" value="TBU09349.1"/>
    <property type="molecule type" value="Genomic_DNA"/>
</dbReference>
<comment type="caution">
    <text evidence="1">The sequence shown here is derived from an EMBL/GenBank/DDBJ whole genome shotgun (WGS) entry which is preliminary data.</text>
</comment>